<feature type="transmembrane region" description="Helical" evidence="1">
    <location>
        <begin position="21"/>
        <end position="45"/>
    </location>
</feature>
<evidence type="ECO:0000313" key="3">
    <source>
        <dbReference type="Proteomes" id="UP001301769"/>
    </source>
</evidence>
<evidence type="ECO:0008006" key="4">
    <source>
        <dbReference type="Google" id="ProtNLM"/>
    </source>
</evidence>
<comment type="caution">
    <text evidence="2">The sequence shown here is derived from an EMBL/GenBank/DDBJ whole genome shotgun (WGS) entry which is preliminary data.</text>
</comment>
<feature type="transmembrane region" description="Helical" evidence="1">
    <location>
        <begin position="51"/>
        <end position="69"/>
    </location>
</feature>
<dbReference type="Proteomes" id="UP001301769">
    <property type="component" value="Unassembled WGS sequence"/>
</dbReference>
<name>A0AAN7AYG2_9PEZI</name>
<dbReference type="EMBL" id="MU858528">
    <property type="protein sequence ID" value="KAK4206061.1"/>
    <property type="molecule type" value="Genomic_DNA"/>
</dbReference>
<feature type="transmembrane region" description="Helical" evidence="1">
    <location>
        <begin position="340"/>
        <end position="358"/>
    </location>
</feature>
<protein>
    <recommendedName>
        <fullName evidence="4">Transmembrane protein</fullName>
    </recommendedName>
</protein>
<feature type="transmembrane region" description="Helical" evidence="1">
    <location>
        <begin position="89"/>
        <end position="110"/>
    </location>
</feature>
<feature type="transmembrane region" description="Helical" evidence="1">
    <location>
        <begin position="289"/>
        <end position="306"/>
    </location>
</feature>
<reference evidence="2" key="1">
    <citation type="journal article" date="2023" name="Mol. Phylogenet. Evol.">
        <title>Genome-scale phylogeny and comparative genomics of the fungal order Sordariales.</title>
        <authorList>
            <person name="Hensen N."/>
            <person name="Bonometti L."/>
            <person name="Westerberg I."/>
            <person name="Brannstrom I.O."/>
            <person name="Guillou S."/>
            <person name="Cros-Aarteil S."/>
            <person name="Calhoun S."/>
            <person name="Haridas S."/>
            <person name="Kuo A."/>
            <person name="Mondo S."/>
            <person name="Pangilinan J."/>
            <person name="Riley R."/>
            <person name="LaButti K."/>
            <person name="Andreopoulos B."/>
            <person name="Lipzen A."/>
            <person name="Chen C."/>
            <person name="Yan M."/>
            <person name="Daum C."/>
            <person name="Ng V."/>
            <person name="Clum A."/>
            <person name="Steindorff A."/>
            <person name="Ohm R.A."/>
            <person name="Martin F."/>
            <person name="Silar P."/>
            <person name="Natvig D.O."/>
            <person name="Lalanne C."/>
            <person name="Gautier V."/>
            <person name="Ament-Velasquez S.L."/>
            <person name="Kruys A."/>
            <person name="Hutchinson M.I."/>
            <person name="Powell A.J."/>
            <person name="Barry K."/>
            <person name="Miller A.N."/>
            <person name="Grigoriev I.V."/>
            <person name="Debuchy R."/>
            <person name="Gladieux P."/>
            <person name="Hiltunen Thoren M."/>
            <person name="Johannesson H."/>
        </authorList>
    </citation>
    <scope>NUCLEOTIDE SEQUENCE</scope>
    <source>
        <strain evidence="2">PSN293</strain>
    </source>
</reference>
<feature type="transmembrane region" description="Helical" evidence="1">
    <location>
        <begin position="318"/>
        <end position="334"/>
    </location>
</feature>
<feature type="transmembrane region" description="Helical" evidence="1">
    <location>
        <begin position="253"/>
        <end position="277"/>
    </location>
</feature>
<keyword evidence="1" id="KW-1133">Transmembrane helix</keyword>
<keyword evidence="1" id="KW-0472">Membrane</keyword>
<proteinExistence type="predicted"/>
<feature type="transmembrane region" description="Helical" evidence="1">
    <location>
        <begin position="130"/>
        <end position="155"/>
    </location>
</feature>
<keyword evidence="3" id="KW-1185">Reference proteome</keyword>
<gene>
    <name evidence="2" type="ORF">QBC37DRAFT_435479</name>
</gene>
<sequence length="408" mass="45572">MAYQFSQQELPPLRTLLSTRNVFFCLLLVGRSVSVEVGVIYLPLFIGKPDLVGKVCLSTAFALSCIDWLPHAWLGDTHCAWGSAPATNVLILAAAACPLLRLGLYIAAYLHLGRDGTLYSDLNFYGGQALLQVLIVFSAVTALTHISDVLVARVIPGKWAYPVRYSPYTLRVEESNPMEGSGGSTGVLEQLYQKMGGCDLESGFAQRVELRIDADSPEAPRTTDENSVPPSYIAFYRLLDTWTARTNGISPEVVWILPAYIMLPIIVIDYVLCLSGYWDECTYGDSWWIKFHLPFFLALLGAFTVIKFRGHRKKTARIAFSVIFFACSVTWLAGDNDIDTAIGSSFILFFLCIRALNYSHRIGKTSARTFAVLHIPGKWISWLFVQPLSLLSWLLQCFSSYFLRRADK</sequence>
<organism evidence="2 3">
    <name type="scientific">Rhypophila decipiens</name>
    <dbReference type="NCBI Taxonomy" id="261697"/>
    <lineage>
        <taxon>Eukaryota</taxon>
        <taxon>Fungi</taxon>
        <taxon>Dikarya</taxon>
        <taxon>Ascomycota</taxon>
        <taxon>Pezizomycotina</taxon>
        <taxon>Sordariomycetes</taxon>
        <taxon>Sordariomycetidae</taxon>
        <taxon>Sordariales</taxon>
        <taxon>Naviculisporaceae</taxon>
        <taxon>Rhypophila</taxon>
    </lineage>
</organism>
<evidence type="ECO:0000256" key="1">
    <source>
        <dbReference type="SAM" id="Phobius"/>
    </source>
</evidence>
<dbReference type="AlphaFoldDB" id="A0AAN7AYG2"/>
<accession>A0AAN7AYG2</accession>
<reference evidence="2" key="2">
    <citation type="submission" date="2023-05" db="EMBL/GenBank/DDBJ databases">
        <authorList>
            <consortium name="Lawrence Berkeley National Laboratory"/>
            <person name="Steindorff A."/>
            <person name="Hensen N."/>
            <person name="Bonometti L."/>
            <person name="Westerberg I."/>
            <person name="Brannstrom I.O."/>
            <person name="Guillou S."/>
            <person name="Cros-Aarteil S."/>
            <person name="Calhoun S."/>
            <person name="Haridas S."/>
            <person name="Kuo A."/>
            <person name="Mondo S."/>
            <person name="Pangilinan J."/>
            <person name="Riley R."/>
            <person name="Labutti K."/>
            <person name="Andreopoulos B."/>
            <person name="Lipzen A."/>
            <person name="Chen C."/>
            <person name="Yanf M."/>
            <person name="Daum C."/>
            <person name="Ng V."/>
            <person name="Clum A."/>
            <person name="Ohm R."/>
            <person name="Martin F."/>
            <person name="Silar P."/>
            <person name="Natvig D."/>
            <person name="Lalanne C."/>
            <person name="Gautier V."/>
            <person name="Ament-Velasquez S.L."/>
            <person name="Kruys A."/>
            <person name="Hutchinson M.I."/>
            <person name="Powell A.J."/>
            <person name="Barry K."/>
            <person name="Miller A.N."/>
            <person name="Grigoriev I.V."/>
            <person name="Debuchy R."/>
            <person name="Gladieux P."/>
            <person name="Thoren M.H."/>
            <person name="Johannesson H."/>
        </authorList>
    </citation>
    <scope>NUCLEOTIDE SEQUENCE</scope>
    <source>
        <strain evidence="2">PSN293</strain>
    </source>
</reference>
<evidence type="ECO:0000313" key="2">
    <source>
        <dbReference type="EMBL" id="KAK4206061.1"/>
    </source>
</evidence>
<keyword evidence="1" id="KW-0812">Transmembrane</keyword>